<reference evidence="4" key="1">
    <citation type="journal article" date="2019" name="Int. J. Syst. Evol. Microbiol.">
        <title>The Global Catalogue of Microorganisms (GCM) 10K type strain sequencing project: providing services to taxonomists for standard genome sequencing and annotation.</title>
        <authorList>
            <consortium name="The Broad Institute Genomics Platform"/>
            <consortium name="The Broad Institute Genome Sequencing Center for Infectious Disease"/>
            <person name="Wu L."/>
            <person name="Ma J."/>
        </authorList>
    </citation>
    <scope>NUCLEOTIDE SEQUENCE [LARGE SCALE GENOMIC DNA]</scope>
    <source>
        <strain evidence="4">NBRC 111756</strain>
    </source>
</reference>
<comment type="caution">
    <text evidence="3">The sequence shown here is derived from an EMBL/GenBank/DDBJ whole genome shotgun (WGS) entry which is preliminary data.</text>
</comment>
<dbReference type="Gene3D" id="3.40.50.1820">
    <property type="entry name" value="alpha/beta hydrolase"/>
    <property type="match status" value="1"/>
</dbReference>
<evidence type="ECO:0000259" key="2">
    <source>
        <dbReference type="Pfam" id="PF00561"/>
    </source>
</evidence>
<dbReference type="Pfam" id="PF00561">
    <property type="entry name" value="Abhydrolase_1"/>
    <property type="match status" value="1"/>
</dbReference>
<evidence type="ECO:0000313" key="4">
    <source>
        <dbReference type="Proteomes" id="UP001596422"/>
    </source>
</evidence>
<dbReference type="GO" id="GO:0016787">
    <property type="term" value="F:hydrolase activity"/>
    <property type="evidence" value="ECO:0007669"/>
    <property type="project" value="UniProtKB-KW"/>
</dbReference>
<accession>A0ABW2A401</accession>
<keyword evidence="3" id="KW-0378">Hydrolase</keyword>
<dbReference type="SUPFAM" id="SSF53474">
    <property type="entry name" value="alpha/beta-Hydrolases"/>
    <property type="match status" value="1"/>
</dbReference>
<dbReference type="PANTHER" id="PTHR12277">
    <property type="entry name" value="ALPHA/BETA HYDROLASE DOMAIN-CONTAINING PROTEIN"/>
    <property type="match status" value="1"/>
</dbReference>
<feature type="transmembrane region" description="Helical" evidence="1">
    <location>
        <begin position="6"/>
        <end position="26"/>
    </location>
</feature>
<keyword evidence="1" id="KW-1133">Transmembrane helix</keyword>
<keyword evidence="1" id="KW-0472">Membrane</keyword>
<feature type="domain" description="AB hydrolase-1" evidence="2">
    <location>
        <begin position="75"/>
        <end position="189"/>
    </location>
</feature>
<keyword evidence="1" id="KW-0812">Transmembrane</keyword>
<evidence type="ECO:0000313" key="3">
    <source>
        <dbReference type="EMBL" id="MFC6672211.1"/>
    </source>
</evidence>
<proteinExistence type="predicted"/>
<dbReference type="InterPro" id="IPR029058">
    <property type="entry name" value="AB_hydrolase_fold"/>
</dbReference>
<dbReference type="InterPro" id="IPR000073">
    <property type="entry name" value="AB_hydrolase_1"/>
</dbReference>
<dbReference type="PANTHER" id="PTHR12277:SF81">
    <property type="entry name" value="PROTEIN ABHD13"/>
    <property type="match status" value="1"/>
</dbReference>
<keyword evidence="4" id="KW-1185">Reference proteome</keyword>
<dbReference type="Proteomes" id="UP001596422">
    <property type="component" value="Unassembled WGS sequence"/>
</dbReference>
<organism evidence="3 4">
    <name type="scientific">Marinobacterium aestuariivivens</name>
    <dbReference type="NCBI Taxonomy" id="1698799"/>
    <lineage>
        <taxon>Bacteria</taxon>
        <taxon>Pseudomonadati</taxon>
        <taxon>Pseudomonadota</taxon>
        <taxon>Gammaproteobacteria</taxon>
        <taxon>Oceanospirillales</taxon>
        <taxon>Oceanospirillaceae</taxon>
        <taxon>Marinobacterium</taxon>
    </lineage>
</organism>
<name>A0ABW2A401_9GAMM</name>
<gene>
    <name evidence="3" type="ORF">ACFQDL_20665</name>
</gene>
<dbReference type="RefSeq" id="WP_379910668.1">
    <property type="nucleotide sequence ID" value="NZ_JBHSWE010000001.1"/>
</dbReference>
<protein>
    <submittedName>
        <fullName evidence="3">Alpha/beta hydrolase</fullName>
    </submittedName>
</protein>
<sequence length="252" mass="27872">MFRTLMQWLLLIMAGYLLLVALLWLFQGRLIHLPSQALVATPADIGLRYRDVEIDTDDGERLHGWYLPGEPGSATLLFLHGNAGNISHRLDSLALFHELGLSVLIIDYRGYGRSSGSPNERGLYRDGEAALAYLLGRLNVPASKILLFGRSLGAAVAARLASRHSVGGLILESAFTSATDMAAELYPWLPARLLVRYRYDTARYLQGVTAPVLIIHSRDDEIVPFRHAERLYRIGSAPGPCCRSKATTIRAF</sequence>
<dbReference type="EMBL" id="JBHSWE010000001">
    <property type="protein sequence ID" value="MFC6672211.1"/>
    <property type="molecule type" value="Genomic_DNA"/>
</dbReference>
<evidence type="ECO:0000256" key="1">
    <source>
        <dbReference type="SAM" id="Phobius"/>
    </source>
</evidence>